<dbReference type="PANTHER" id="PTHR35330">
    <property type="entry name" value="SIROHEME BIOSYNTHESIS PROTEIN MET8"/>
    <property type="match status" value="1"/>
</dbReference>
<dbReference type="InterPro" id="IPR028161">
    <property type="entry name" value="Met8-like"/>
</dbReference>
<feature type="transmembrane region" description="Helical" evidence="10">
    <location>
        <begin position="329"/>
        <end position="349"/>
    </location>
</feature>
<dbReference type="InterPro" id="IPR036291">
    <property type="entry name" value="NAD(P)-bd_dom_sf"/>
</dbReference>
<comment type="caution">
    <text evidence="12">The sequence shown here is derived from an EMBL/GenBank/DDBJ whole genome shotgun (WGS) entry which is preliminary data.</text>
</comment>
<keyword evidence="3 10" id="KW-0812">Transmembrane</keyword>
<dbReference type="InterPro" id="IPR006367">
    <property type="entry name" value="Sirohaem_synthase_N"/>
</dbReference>
<evidence type="ECO:0000256" key="8">
    <source>
        <dbReference type="ARBA" id="ARBA00023244"/>
    </source>
</evidence>
<keyword evidence="13" id="KW-1185">Reference proteome</keyword>
<evidence type="ECO:0000256" key="7">
    <source>
        <dbReference type="ARBA" id="ARBA00023136"/>
    </source>
</evidence>
<dbReference type="SUPFAM" id="SSF75615">
    <property type="entry name" value="Siroheme synthase middle domains-like"/>
    <property type="match status" value="1"/>
</dbReference>
<feature type="transmembrane region" description="Helical" evidence="10">
    <location>
        <begin position="426"/>
        <end position="450"/>
    </location>
</feature>
<accession>A0A4Q1D4Z1</accession>
<keyword evidence="5" id="KW-0560">Oxidoreductase</keyword>
<comment type="similarity">
    <text evidence="10">Belongs to the 4-toluene sulfonate uptake permease (TSUP) (TC 2.A.102) family.</text>
</comment>
<proteinExistence type="inferred from homology"/>
<dbReference type="SUPFAM" id="SSF51735">
    <property type="entry name" value="NAD(P)-binding Rossmann-fold domains"/>
    <property type="match status" value="1"/>
</dbReference>
<evidence type="ECO:0000256" key="1">
    <source>
        <dbReference type="ARBA" id="ARBA00004141"/>
    </source>
</evidence>
<keyword evidence="4 10" id="KW-1133">Transmembrane helix</keyword>
<dbReference type="GO" id="GO:0019354">
    <property type="term" value="P:siroheme biosynthetic process"/>
    <property type="evidence" value="ECO:0007669"/>
    <property type="project" value="UniProtKB-UniPathway"/>
</dbReference>
<evidence type="ECO:0000259" key="11">
    <source>
        <dbReference type="Pfam" id="PF14824"/>
    </source>
</evidence>
<dbReference type="PANTHER" id="PTHR35330:SF1">
    <property type="entry name" value="SIROHEME BIOSYNTHESIS PROTEIN MET8"/>
    <property type="match status" value="1"/>
</dbReference>
<feature type="transmembrane region" description="Helical" evidence="10">
    <location>
        <begin position="361"/>
        <end position="379"/>
    </location>
</feature>
<dbReference type="Gene3D" id="3.30.160.110">
    <property type="entry name" value="Siroheme synthase, domain 2"/>
    <property type="match status" value="1"/>
</dbReference>
<dbReference type="Gene3D" id="3.40.50.720">
    <property type="entry name" value="NAD(P)-binding Rossmann-like Domain"/>
    <property type="match status" value="1"/>
</dbReference>
<dbReference type="InterPro" id="IPR002781">
    <property type="entry name" value="TM_pro_TauE-like"/>
</dbReference>
<feature type="transmembrane region" description="Helical" evidence="10">
    <location>
        <begin position="391"/>
        <end position="414"/>
    </location>
</feature>
<evidence type="ECO:0000313" key="12">
    <source>
        <dbReference type="EMBL" id="RXK83026.1"/>
    </source>
</evidence>
<feature type="transmembrane region" description="Helical" evidence="10">
    <location>
        <begin position="261"/>
        <end position="282"/>
    </location>
</feature>
<evidence type="ECO:0000256" key="3">
    <source>
        <dbReference type="ARBA" id="ARBA00022692"/>
    </source>
</evidence>
<feature type="domain" description="Siroheme synthase central" evidence="11">
    <location>
        <begin position="142"/>
        <end position="163"/>
    </location>
</feature>
<evidence type="ECO:0000313" key="13">
    <source>
        <dbReference type="Proteomes" id="UP000290545"/>
    </source>
</evidence>
<keyword evidence="7 10" id="KW-0472">Membrane</keyword>
<name>A0A4Q1D4Z1_9BACT</name>
<feature type="transmembrane region" description="Helical" evidence="10">
    <location>
        <begin position="220"/>
        <end position="241"/>
    </location>
</feature>
<evidence type="ECO:0000256" key="4">
    <source>
        <dbReference type="ARBA" id="ARBA00022989"/>
    </source>
</evidence>
<dbReference type="EMBL" id="SDHZ01000002">
    <property type="protein sequence ID" value="RXK83026.1"/>
    <property type="molecule type" value="Genomic_DNA"/>
</dbReference>
<dbReference type="GO" id="GO:0004325">
    <property type="term" value="F:ferrochelatase activity"/>
    <property type="evidence" value="ECO:0007669"/>
    <property type="project" value="InterPro"/>
</dbReference>
<organism evidence="12 13">
    <name type="scientific">Filimonas effusa</name>
    <dbReference type="NCBI Taxonomy" id="2508721"/>
    <lineage>
        <taxon>Bacteria</taxon>
        <taxon>Pseudomonadati</taxon>
        <taxon>Bacteroidota</taxon>
        <taxon>Chitinophagia</taxon>
        <taxon>Chitinophagales</taxon>
        <taxon>Chitinophagaceae</taxon>
        <taxon>Filimonas</taxon>
    </lineage>
</organism>
<dbReference type="Proteomes" id="UP000290545">
    <property type="component" value="Unassembled WGS sequence"/>
</dbReference>
<evidence type="ECO:0000256" key="2">
    <source>
        <dbReference type="ARBA" id="ARBA00005010"/>
    </source>
</evidence>
<protein>
    <recommendedName>
        <fullName evidence="10">Probable membrane transporter protein</fullName>
    </recommendedName>
</protein>
<dbReference type="Pfam" id="PF01925">
    <property type="entry name" value="TauE"/>
    <property type="match status" value="1"/>
</dbReference>
<evidence type="ECO:0000256" key="6">
    <source>
        <dbReference type="ARBA" id="ARBA00023027"/>
    </source>
</evidence>
<dbReference type="UniPathway" id="UPA00262">
    <property type="reaction ID" value="UER00222"/>
</dbReference>
<comment type="pathway">
    <text evidence="2">Porphyrin-containing compound metabolism; siroheme biosynthesis; sirohydrochlorin from precorrin-2: step 1/1.</text>
</comment>
<dbReference type="GO" id="GO:0005886">
    <property type="term" value="C:plasma membrane"/>
    <property type="evidence" value="ECO:0007669"/>
    <property type="project" value="UniProtKB-SubCell"/>
</dbReference>
<comment type="subcellular location">
    <subcellularLocation>
        <location evidence="10">Cell membrane</location>
        <topology evidence="10">Multi-pass membrane protein</topology>
    </subcellularLocation>
    <subcellularLocation>
        <location evidence="1">Membrane</location>
        <topology evidence="1">Multi-pass membrane protein</topology>
    </subcellularLocation>
</comment>
<dbReference type="RefSeq" id="WP_129003931.1">
    <property type="nucleotide sequence ID" value="NZ_SDHZ01000002.1"/>
</dbReference>
<evidence type="ECO:0000256" key="10">
    <source>
        <dbReference type="RuleBase" id="RU363041"/>
    </source>
</evidence>
<reference evidence="12 13" key="1">
    <citation type="submission" date="2019-01" db="EMBL/GenBank/DDBJ databases">
        <title>Filimonas sp. strain TTM-71.</title>
        <authorList>
            <person name="Chen W.-M."/>
        </authorList>
    </citation>
    <scope>NUCLEOTIDE SEQUENCE [LARGE SCALE GENOMIC DNA]</scope>
    <source>
        <strain evidence="12 13">TTM-71</strain>
    </source>
</reference>
<dbReference type="Pfam" id="PF13241">
    <property type="entry name" value="NAD_binding_7"/>
    <property type="match status" value="1"/>
</dbReference>
<feature type="transmembrane region" description="Helical" evidence="10">
    <location>
        <begin position="457"/>
        <end position="477"/>
    </location>
</feature>
<keyword evidence="6" id="KW-0520">NAD</keyword>
<feature type="transmembrane region" description="Helical" evidence="10">
    <location>
        <begin position="483"/>
        <end position="501"/>
    </location>
</feature>
<evidence type="ECO:0000256" key="9">
    <source>
        <dbReference type="ARBA" id="ARBA00047561"/>
    </source>
</evidence>
<keyword evidence="10" id="KW-1003">Cell membrane</keyword>
<dbReference type="AlphaFoldDB" id="A0A4Q1D4Z1"/>
<dbReference type="OrthoDB" id="45564at2"/>
<dbReference type="InterPro" id="IPR028281">
    <property type="entry name" value="Sirohaem_synthase_central"/>
</dbReference>
<dbReference type="NCBIfam" id="TIGR01470">
    <property type="entry name" value="cysG_Nterm"/>
    <property type="match status" value="1"/>
</dbReference>
<dbReference type="GO" id="GO:0043115">
    <property type="term" value="F:precorrin-2 dehydrogenase activity"/>
    <property type="evidence" value="ECO:0007669"/>
    <property type="project" value="UniProtKB-EC"/>
</dbReference>
<evidence type="ECO:0000256" key="5">
    <source>
        <dbReference type="ARBA" id="ARBA00023002"/>
    </source>
</evidence>
<comment type="catalytic activity">
    <reaction evidence="9">
        <text>precorrin-2 + NAD(+) = sirohydrochlorin + NADH + 2 H(+)</text>
        <dbReference type="Rhea" id="RHEA:15613"/>
        <dbReference type="ChEBI" id="CHEBI:15378"/>
        <dbReference type="ChEBI" id="CHEBI:57540"/>
        <dbReference type="ChEBI" id="CHEBI:57945"/>
        <dbReference type="ChEBI" id="CHEBI:58351"/>
        <dbReference type="ChEBI" id="CHEBI:58827"/>
        <dbReference type="EC" id="1.3.1.76"/>
    </reaction>
</comment>
<dbReference type="Pfam" id="PF14824">
    <property type="entry name" value="Sirohm_synth_M"/>
    <property type="match status" value="1"/>
</dbReference>
<gene>
    <name evidence="12" type="ORF">ESB13_12945</name>
</gene>
<keyword evidence="8" id="KW-0627">Porphyrin biosynthesis</keyword>
<sequence>MEQEVAITSVIGGEPAQVHNTLFPVFLKLEQMHVLLVGAGNVGLEKLSALLANAPAVKITIVAARVSEEVSRLVASSPLITVHERAFAPADLDDKDIVVIAINDKETSEYIRVLANGRKLLVNVADTPELCDFYLGSIVQKGDLKIAISTNGKSPTAAKRLKEVLNEAIPGSIEETIRNLHEIRNQLSGDFTYKVNRLNAITRPLIENAGARRERKWKKVATYSAAIFGLMLIGHFIFSYIPLRELADNTVAWYGTLDKNFHWIVLAGFLAQLVDGALGMGYGVTSATILLSAGINLSAISSSIHTAEMFASGASGYSHFKFGNVNKKLFKVLVVPGVIGAVAGAWLLSKYGDSYADYLKPVMAVYTLFLGVRIMFTAFRKIKFKKKFRNYRILAVAGGFLDSFGGGGWGPIVTTTLISRGRNPKYVIGSISLTEFFVTLASALTFFSLIGVSHWQVIIALIIGGLLAAPLAARIAGRLPKKWSYILLGILVIIWSLRILVKAF</sequence>